<dbReference type="SUPFAM" id="SSF52743">
    <property type="entry name" value="Subtilisin-like"/>
    <property type="match status" value="1"/>
</dbReference>
<dbReference type="InterPro" id="IPR000209">
    <property type="entry name" value="Peptidase_S8/S53_dom"/>
</dbReference>
<dbReference type="GO" id="GO:0006508">
    <property type="term" value="P:proteolysis"/>
    <property type="evidence" value="ECO:0007669"/>
    <property type="project" value="UniProtKB-KW"/>
</dbReference>
<gene>
    <name evidence="3" type="ORF">M441DRAFT_73591</name>
</gene>
<dbReference type="GO" id="GO:0004252">
    <property type="term" value="F:serine-type endopeptidase activity"/>
    <property type="evidence" value="ECO:0007669"/>
    <property type="project" value="UniProtKB-UniRule"/>
</dbReference>
<dbReference type="Proteomes" id="UP000240493">
    <property type="component" value="Unassembled WGS sequence"/>
</dbReference>
<feature type="active site" description="Charge relay system" evidence="1">
    <location>
        <position position="620"/>
    </location>
</feature>
<evidence type="ECO:0000313" key="3">
    <source>
        <dbReference type="EMBL" id="PTB36229.1"/>
    </source>
</evidence>
<dbReference type="STRING" id="1042311.A0A2T3YUL7"/>
<keyword evidence="4" id="KW-1185">Reference proteome</keyword>
<reference evidence="3 4" key="1">
    <citation type="submission" date="2016-07" db="EMBL/GenBank/DDBJ databases">
        <title>Multiple horizontal gene transfer events from other fungi enriched the ability of initially mycotrophic Trichoderma (Ascomycota) to feed on dead plant biomass.</title>
        <authorList>
            <consortium name="DOE Joint Genome Institute"/>
            <person name="Aerts A."/>
            <person name="Atanasova L."/>
            <person name="Chenthamara K."/>
            <person name="Zhang J."/>
            <person name="Grujic M."/>
            <person name="Henrissat B."/>
            <person name="Kuo A."/>
            <person name="Salamov A."/>
            <person name="Lipzen A."/>
            <person name="Labutti K."/>
            <person name="Barry K."/>
            <person name="Miao Y."/>
            <person name="Rahimi M.J."/>
            <person name="Shen Q."/>
            <person name="Grigoriev I.V."/>
            <person name="Kubicek C.P."/>
            <person name="Druzhinina I.S."/>
        </authorList>
    </citation>
    <scope>NUCLEOTIDE SEQUENCE [LARGE SCALE GENOMIC DNA]</scope>
    <source>
        <strain evidence="3 4">CBS 433.97</strain>
    </source>
</reference>
<keyword evidence="1" id="KW-0645">Protease</keyword>
<evidence type="ECO:0000259" key="2">
    <source>
        <dbReference type="Pfam" id="PF00082"/>
    </source>
</evidence>
<dbReference type="Pfam" id="PF00082">
    <property type="entry name" value="Peptidase_S8"/>
    <property type="match status" value="1"/>
</dbReference>
<keyword evidence="1" id="KW-0720">Serine protease</keyword>
<feature type="active site" description="Charge relay system" evidence="1">
    <location>
        <position position="653"/>
    </location>
</feature>
<dbReference type="Gene3D" id="3.40.50.200">
    <property type="entry name" value="Peptidase S8/S53 domain"/>
    <property type="match status" value="1"/>
</dbReference>
<protein>
    <recommendedName>
        <fullName evidence="2">Peptidase S8/S53 domain-containing protein</fullName>
    </recommendedName>
</protein>
<feature type="domain" description="Peptidase S8/S53" evidence="2">
    <location>
        <begin position="612"/>
        <end position="824"/>
    </location>
</feature>
<comment type="similarity">
    <text evidence="1">Belongs to the peptidase S8 family.</text>
</comment>
<dbReference type="InterPro" id="IPR036852">
    <property type="entry name" value="Peptidase_S8/S53_dom_sf"/>
</dbReference>
<evidence type="ECO:0000256" key="1">
    <source>
        <dbReference type="PROSITE-ProRule" id="PRU01240"/>
    </source>
</evidence>
<dbReference type="OrthoDB" id="5150903at2759"/>
<proteinExistence type="inferred from homology"/>
<accession>A0A2T3YUL7</accession>
<dbReference type="AlphaFoldDB" id="A0A2T3YUL7"/>
<feature type="active site" description="Charge relay system" evidence="1">
    <location>
        <position position="809"/>
    </location>
</feature>
<keyword evidence="1" id="KW-0378">Hydrolase</keyword>
<sequence>MTDGAEEGILRVAELAQTCDDLLAGLLDIGESIHVDVKGIHARLQALGTLLRSSQHIERCGWFQTTLQDCRRVLSQLRETANTWPSRQPSAIGHISALADIQNSLSLALFTSNNELKDATMIKTIKQGLDTISSHLIDVIDDILPAAPFVTSKSTFKLHEAKLTINGNWDNSSSRHDIICSNCFLHDIGGSATITRLRFGCDCPTTEGSHDGELEYRVLSATFLVEHICPGEARAWHMILSKPRTNAIVSIIISGLAPAYIFKIDRLAGRLAHQFSMSQTTDPKHKEIVFEEELVYRLISVPYSPGAFEAFQNKLPSQLEFHTSNTIVRLAWQPQGVQMRHYSVATRPKNRYRIKSLEALPCPVFEIEIFRDCKEASNDDFNILVYKDSIITDGATLGRPLWVTLSKVSMRQGTAPFDISGISFGFDKRDDAVNWKTYVEAMRDRLHQLYAQRMLAFEYEVYHQDSTTLRQRFIPESSICQDVDISVISSDVKGFTKNKTRMVVKRKGRPGSICLDFEFSILKIAQRGLLGSLDLINFWTNDDDGTNTPVVQQTNWKKLITRGKNGKLEQPRSLSGPQVLSEKKVSSDEWFDKIDRLKTVMELPASAKDTYKSVKICVIDTGFKLGVKGFTKIKVYKDFVNPGSTSMCDNTWHGSISANIIMSIYEKCELYVARVFNSDETDDKTVPELMAQVNRTEAIEWAITPDIDVDIISISAGFLYHSPRLQDAVQKASAANKLVFAAASNWGNLGPVAFPARHNLYTICVFSTDTHNRASHFNPERRSDAHNFAILGEDFQHPGDANQRVRGTSTATAAAAGLAALIIDFTRHLFNCQSIFRVADVSKMLGMIAIFNAISERAGEFKCIMPLKLLPSDFAGMSLQQMREYIKESLSRAMDQAN</sequence>
<name>A0A2T3YUL7_TRIA4</name>
<dbReference type="PROSITE" id="PS51892">
    <property type="entry name" value="SUBTILASE"/>
    <property type="match status" value="1"/>
</dbReference>
<organism evidence="3 4">
    <name type="scientific">Trichoderma asperellum (strain ATCC 204424 / CBS 433.97 / NBRC 101777)</name>
    <dbReference type="NCBI Taxonomy" id="1042311"/>
    <lineage>
        <taxon>Eukaryota</taxon>
        <taxon>Fungi</taxon>
        <taxon>Dikarya</taxon>
        <taxon>Ascomycota</taxon>
        <taxon>Pezizomycotina</taxon>
        <taxon>Sordariomycetes</taxon>
        <taxon>Hypocreomycetidae</taxon>
        <taxon>Hypocreales</taxon>
        <taxon>Hypocreaceae</taxon>
        <taxon>Trichoderma</taxon>
    </lineage>
</organism>
<dbReference type="EMBL" id="KZ679271">
    <property type="protein sequence ID" value="PTB36229.1"/>
    <property type="molecule type" value="Genomic_DNA"/>
</dbReference>
<evidence type="ECO:0000313" key="4">
    <source>
        <dbReference type="Proteomes" id="UP000240493"/>
    </source>
</evidence>